<feature type="compositionally biased region" description="Basic and acidic residues" evidence="1">
    <location>
        <begin position="1"/>
        <end position="17"/>
    </location>
</feature>
<organism evidence="2 3">
    <name type="scientific">Synaphobranchus kaupii</name>
    <name type="common">Kaup's arrowtooth eel</name>
    <dbReference type="NCBI Taxonomy" id="118154"/>
    <lineage>
        <taxon>Eukaryota</taxon>
        <taxon>Metazoa</taxon>
        <taxon>Chordata</taxon>
        <taxon>Craniata</taxon>
        <taxon>Vertebrata</taxon>
        <taxon>Euteleostomi</taxon>
        <taxon>Actinopterygii</taxon>
        <taxon>Neopterygii</taxon>
        <taxon>Teleostei</taxon>
        <taxon>Anguilliformes</taxon>
        <taxon>Synaphobranchidae</taxon>
        <taxon>Synaphobranchus</taxon>
    </lineage>
</organism>
<feature type="region of interest" description="Disordered" evidence="1">
    <location>
        <begin position="1"/>
        <end position="22"/>
    </location>
</feature>
<dbReference type="AlphaFoldDB" id="A0A9Q1IK42"/>
<dbReference type="Proteomes" id="UP001152622">
    <property type="component" value="Chromosome 12"/>
</dbReference>
<comment type="caution">
    <text evidence="2">The sequence shown here is derived from an EMBL/GenBank/DDBJ whole genome shotgun (WGS) entry which is preliminary data.</text>
</comment>
<gene>
    <name evidence="2" type="ORF">SKAU_G00290380</name>
</gene>
<accession>A0A9Q1IK42</accession>
<name>A0A9Q1IK42_SYNKA</name>
<keyword evidence="3" id="KW-1185">Reference proteome</keyword>
<sequence>MEQRAALDEECPPERNRTPGPWGVLTNHDCPLEEKCPMGKLYRVTDLPLSNPKHGCSPQDLKSFSKGKHSGMLGKVAMCRNGVDIPFQGGDEALVRVLGDSCVHGRVSLSCSGPASVTSRACRRCVLQVRPCSSSQRRHTSNAVDPRCGSCRRRLDELVVSGVKWTAGSFVAPVC</sequence>
<dbReference type="EMBL" id="JAINUF010000012">
    <property type="protein sequence ID" value="KAJ8344845.1"/>
    <property type="molecule type" value="Genomic_DNA"/>
</dbReference>
<protein>
    <submittedName>
        <fullName evidence="2">Uncharacterized protein</fullName>
    </submittedName>
</protein>
<proteinExistence type="predicted"/>
<evidence type="ECO:0000313" key="3">
    <source>
        <dbReference type="Proteomes" id="UP001152622"/>
    </source>
</evidence>
<evidence type="ECO:0000256" key="1">
    <source>
        <dbReference type="SAM" id="MobiDB-lite"/>
    </source>
</evidence>
<evidence type="ECO:0000313" key="2">
    <source>
        <dbReference type="EMBL" id="KAJ8344845.1"/>
    </source>
</evidence>
<reference evidence="2" key="1">
    <citation type="journal article" date="2023" name="Science">
        <title>Genome structures resolve the early diversification of teleost fishes.</title>
        <authorList>
            <person name="Parey E."/>
            <person name="Louis A."/>
            <person name="Montfort J."/>
            <person name="Bouchez O."/>
            <person name="Roques C."/>
            <person name="Iampietro C."/>
            <person name="Lluch J."/>
            <person name="Castinel A."/>
            <person name="Donnadieu C."/>
            <person name="Desvignes T."/>
            <person name="Floi Bucao C."/>
            <person name="Jouanno E."/>
            <person name="Wen M."/>
            <person name="Mejri S."/>
            <person name="Dirks R."/>
            <person name="Jansen H."/>
            <person name="Henkel C."/>
            <person name="Chen W.J."/>
            <person name="Zahm M."/>
            <person name="Cabau C."/>
            <person name="Klopp C."/>
            <person name="Thompson A.W."/>
            <person name="Robinson-Rechavi M."/>
            <person name="Braasch I."/>
            <person name="Lecointre G."/>
            <person name="Bobe J."/>
            <person name="Postlethwait J.H."/>
            <person name="Berthelot C."/>
            <person name="Roest Crollius H."/>
            <person name="Guiguen Y."/>
        </authorList>
    </citation>
    <scope>NUCLEOTIDE SEQUENCE</scope>
    <source>
        <strain evidence="2">WJC10195</strain>
    </source>
</reference>